<evidence type="ECO:0000313" key="4">
    <source>
        <dbReference type="Proteomes" id="UP000634134"/>
    </source>
</evidence>
<evidence type="ECO:0000256" key="1">
    <source>
        <dbReference type="SAM" id="Phobius"/>
    </source>
</evidence>
<name>A0ABR9WJS6_9BACT</name>
<dbReference type="InterPro" id="IPR025645">
    <property type="entry name" value="DUF4349"/>
</dbReference>
<feature type="domain" description="DUF4349" evidence="2">
    <location>
        <begin position="67"/>
        <end position="266"/>
    </location>
</feature>
<evidence type="ECO:0000313" key="3">
    <source>
        <dbReference type="EMBL" id="MBE9465763.1"/>
    </source>
</evidence>
<sequence>MKILPTLLPFFFLISCVAKKDQYQESLAMNVDLTALPSPQPSQKASPNEDVNVTKDVDFIKNAPAKKLIKDGFVEFETSDIEKARAQIMNASAANGAYIASDKQNSSEDKISYTLIVRIPASKFDSFLNSATKDVRYFNHKQIDVKDVTAEYFDVETRLKTKKEIELRYRELLKKASTIKDILSIETELGTIRTEIESAEGQLKLQADQVQYSTLRIEFYKITSTPAVFTYQLSSAFSKGWENLLTIVILAVDVWPFIFLGVGLWFGFRKVVKRESVKEETDVTI</sequence>
<proteinExistence type="predicted"/>
<feature type="transmembrane region" description="Helical" evidence="1">
    <location>
        <begin position="244"/>
        <end position="268"/>
    </location>
</feature>
<evidence type="ECO:0000259" key="2">
    <source>
        <dbReference type="Pfam" id="PF14257"/>
    </source>
</evidence>
<gene>
    <name evidence="3" type="ORF">IEE83_28125</name>
</gene>
<protein>
    <submittedName>
        <fullName evidence="3">DUF4349 domain-containing protein</fullName>
    </submittedName>
</protein>
<keyword evidence="4" id="KW-1185">Reference proteome</keyword>
<dbReference type="RefSeq" id="WP_194124054.1">
    <property type="nucleotide sequence ID" value="NZ_JACYGY010000002.1"/>
</dbReference>
<organism evidence="3 4">
    <name type="scientific">Dyadobacter subterraneus</name>
    <dbReference type="NCBI Taxonomy" id="2773304"/>
    <lineage>
        <taxon>Bacteria</taxon>
        <taxon>Pseudomonadati</taxon>
        <taxon>Bacteroidota</taxon>
        <taxon>Cytophagia</taxon>
        <taxon>Cytophagales</taxon>
        <taxon>Spirosomataceae</taxon>
        <taxon>Dyadobacter</taxon>
    </lineage>
</organism>
<keyword evidence="1" id="KW-1133">Transmembrane helix</keyword>
<reference evidence="4" key="1">
    <citation type="submission" date="2023-07" db="EMBL/GenBank/DDBJ databases">
        <title>Dyadobacter sp. nov 'subterranea' isolated from contaminted grondwater.</title>
        <authorList>
            <person name="Szabo I."/>
            <person name="Al-Omari J."/>
            <person name="Szerdahelyi S.G."/>
            <person name="Rado J."/>
        </authorList>
    </citation>
    <scope>NUCLEOTIDE SEQUENCE [LARGE SCALE GENOMIC DNA]</scope>
    <source>
        <strain evidence="4">UP-52</strain>
    </source>
</reference>
<accession>A0ABR9WJS6</accession>
<dbReference type="Pfam" id="PF14257">
    <property type="entry name" value="DUF4349"/>
    <property type="match status" value="1"/>
</dbReference>
<dbReference type="EMBL" id="JACYGY010000002">
    <property type="protein sequence ID" value="MBE9465763.1"/>
    <property type="molecule type" value="Genomic_DNA"/>
</dbReference>
<keyword evidence="1" id="KW-0812">Transmembrane</keyword>
<dbReference type="Proteomes" id="UP000634134">
    <property type="component" value="Unassembled WGS sequence"/>
</dbReference>
<comment type="caution">
    <text evidence="3">The sequence shown here is derived from an EMBL/GenBank/DDBJ whole genome shotgun (WGS) entry which is preliminary data.</text>
</comment>
<dbReference type="PROSITE" id="PS51257">
    <property type="entry name" value="PROKAR_LIPOPROTEIN"/>
    <property type="match status" value="1"/>
</dbReference>
<keyword evidence="1" id="KW-0472">Membrane</keyword>